<comment type="caution">
    <text evidence="2">The sequence shown here is derived from an EMBL/GenBank/DDBJ whole genome shotgun (WGS) entry which is preliminary data.</text>
</comment>
<organism evidence="2 3">
    <name type="scientific">Peribacillus deserti</name>
    <dbReference type="NCBI Taxonomy" id="673318"/>
    <lineage>
        <taxon>Bacteria</taxon>
        <taxon>Bacillati</taxon>
        <taxon>Bacillota</taxon>
        <taxon>Bacilli</taxon>
        <taxon>Bacillales</taxon>
        <taxon>Bacillaceae</taxon>
        <taxon>Peribacillus</taxon>
    </lineage>
</organism>
<evidence type="ECO:0000313" key="3">
    <source>
        <dbReference type="Proteomes" id="UP000234748"/>
    </source>
</evidence>
<evidence type="ECO:0000313" key="2">
    <source>
        <dbReference type="EMBL" id="PLT28166.1"/>
    </source>
</evidence>
<keyword evidence="1" id="KW-1133">Transmembrane helix</keyword>
<reference evidence="2 3" key="1">
    <citation type="submission" date="2017-11" db="EMBL/GenBank/DDBJ databases">
        <title>Comparitive Functional Genomics of Dry Heat Resistant strains isolated from the Viking Spacecraft.</title>
        <authorList>
            <person name="Seuylemezian A."/>
            <person name="Cooper K."/>
            <person name="Vaishampayan P."/>
        </authorList>
    </citation>
    <scope>NUCLEOTIDE SEQUENCE [LARGE SCALE GENOMIC DNA]</scope>
    <source>
        <strain evidence="2 3">V1-29</strain>
    </source>
</reference>
<dbReference type="Proteomes" id="UP000234748">
    <property type="component" value="Unassembled WGS sequence"/>
</dbReference>
<gene>
    <name evidence="2" type="ORF">CUU66_19670</name>
</gene>
<keyword evidence="3" id="KW-1185">Reference proteome</keyword>
<dbReference type="EMBL" id="PGUY01000063">
    <property type="protein sequence ID" value="PLT28166.1"/>
    <property type="molecule type" value="Genomic_DNA"/>
</dbReference>
<sequence length="60" mass="6977">MKEFKENYDSHLNLDLMTLLMTIVLIVSFIKGDKVLNAVSVIFLSISALLYYIVYVKKYD</sequence>
<accession>A0A2N5M1C4</accession>
<keyword evidence="1" id="KW-0472">Membrane</keyword>
<feature type="transmembrane region" description="Helical" evidence="1">
    <location>
        <begin position="36"/>
        <end position="55"/>
    </location>
</feature>
<proteinExistence type="predicted"/>
<feature type="transmembrane region" description="Helical" evidence="1">
    <location>
        <begin position="12"/>
        <end position="30"/>
    </location>
</feature>
<evidence type="ECO:0000256" key="1">
    <source>
        <dbReference type="SAM" id="Phobius"/>
    </source>
</evidence>
<keyword evidence="1" id="KW-0812">Transmembrane</keyword>
<protein>
    <submittedName>
        <fullName evidence="2">Uncharacterized protein</fullName>
    </submittedName>
</protein>
<name>A0A2N5M1C4_9BACI</name>
<dbReference type="AlphaFoldDB" id="A0A2N5M1C4"/>